<dbReference type="GO" id="GO:0042795">
    <property type="term" value="P:snRNA transcription by RNA polymerase II"/>
    <property type="evidence" value="ECO:0007669"/>
    <property type="project" value="TreeGrafter"/>
</dbReference>
<dbReference type="GO" id="GO:0000987">
    <property type="term" value="F:cis-regulatory region sequence-specific DNA binding"/>
    <property type="evidence" value="ECO:0007669"/>
    <property type="project" value="TreeGrafter"/>
</dbReference>
<proteinExistence type="predicted"/>
<dbReference type="InterPro" id="IPR019464">
    <property type="entry name" value="ELL_N"/>
</dbReference>
<protein>
    <recommendedName>
        <fullName evidence="1">RNA polymerase II elongation factor ELL N-terminal domain-containing protein</fullName>
    </recommendedName>
</protein>
<evidence type="ECO:0000313" key="2">
    <source>
        <dbReference type="Ensembl" id="ENSPKIP00000004104.1"/>
    </source>
</evidence>
<dbReference type="Ensembl" id="ENSPKIT00000028080.1">
    <property type="protein sequence ID" value="ENSPKIP00000004104.1"/>
    <property type="gene ID" value="ENSPKIG00000021352.1"/>
</dbReference>
<evidence type="ECO:0000259" key="1">
    <source>
        <dbReference type="Pfam" id="PF10390"/>
    </source>
</evidence>
<reference evidence="2" key="2">
    <citation type="submission" date="2025-09" db="UniProtKB">
        <authorList>
            <consortium name="Ensembl"/>
        </authorList>
    </citation>
    <scope>IDENTIFICATION</scope>
</reference>
<dbReference type="PANTHER" id="PTHR23288:SF12">
    <property type="entry name" value="RNA POLYMERASE II ELONGATION FACTOR ELL2 ISOFORM X1"/>
    <property type="match status" value="1"/>
</dbReference>
<reference evidence="2" key="1">
    <citation type="submission" date="2025-08" db="UniProtKB">
        <authorList>
            <consortium name="Ensembl"/>
        </authorList>
    </citation>
    <scope>IDENTIFICATION</scope>
</reference>
<dbReference type="GO" id="GO:0006368">
    <property type="term" value="P:transcription elongation by RNA polymerase II"/>
    <property type="evidence" value="ECO:0007669"/>
    <property type="project" value="InterPro"/>
</dbReference>
<feature type="domain" description="RNA polymerase II elongation factor ELL N-terminal" evidence="1">
    <location>
        <begin position="6"/>
        <end position="104"/>
    </location>
</feature>
<evidence type="ECO:0000313" key="3">
    <source>
        <dbReference type="Proteomes" id="UP000261540"/>
    </source>
</evidence>
<keyword evidence="3" id="KW-1185">Reference proteome</keyword>
<dbReference type="PANTHER" id="PTHR23288">
    <property type="entry name" value="OCCLUDIN AND RNA POLYMERASE II ELONGATION FACTOR ELL"/>
    <property type="match status" value="1"/>
</dbReference>
<dbReference type="STRING" id="1676925.ENSPKIP00000004104"/>
<dbReference type="InterPro" id="IPR031176">
    <property type="entry name" value="ELL/occludin"/>
</dbReference>
<sequence length="105" mass="11849">MAALRQEHRYGLSCGKNHKNAPNRTLYHVKLTDTAIRALEAYQNRKGSFSNQPAICFKENQGYIKIPALSPDSQEALRVFSFSLSSDSKDKPQASLDCIQQYVSR</sequence>
<dbReference type="GO" id="GO:0032968">
    <property type="term" value="P:positive regulation of transcription elongation by RNA polymerase II"/>
    <property type="evidence" value="ECO:0007669"/>
    <property type="project" value="TreeGrafter"/>
</dbReference>
<dbReference type="GeneTree" id="ENSGT00940000164943"/>
<organism evidence="2 3">
    <name type="scientific">Paramormyrops kingsleyae</name>
    <dbReference type="NCBI Taxonomy" id="1676925"/>
    <lineage>
        <taxon>Eukaryota</taxon>
        <taxon>Metazoa</taxon>
        <taxon>Chordata</taxon>
        <taxon>Craniata</taxon>
        <taxon>Vertebrata</taxon>
        <taxon>Euteleostomi</taxon>
        <taxon>Actinopterygii</taxon>
        <taxon>Neopterygii</taxon>
        <taxon>Teleostei</taxon>
        <taxon>Osteoglossocephala</taxon>
        <taxon>Osteoglossomorpha</taxon>
        <taxon>Osteoglossiformes</taxon>
        <taxon>Mormyridae</taxon>
        <taxon>Paramormyrops</taxon>
    </lineage>
</organism>
<dbReference type="AlphaFoldDB" id="A0A3B3QEB0"/>
<dbReference type="Pfam" id="PF10390">
    <property type="entry name" value="ELL"/>
    <property type="match status" value="1"/>
</dbReference>
<dbReference type="GO" id="GO:0008023">
    <property type="term" value="C:transcription elongation factor complex"/>
    <property type="evidence" value="ECO:0007669"/>
    <property type="project" value="InterPro"/>
</dbReference>
<accession>A0A3B3QEB0</accession>
<name>A0A3B3QEB0_9TELE</name>
<dbReference type="Proteomes" id="UP000261540">
    <property type="component" value="Unplaced"/>
</dbReference>